<accession>E5XTR1</accession>
<dbReference type="RefSeq" id="WP_007471523.1">
    <property type="nucleotide sequence ID" value="NZ_KI391953.1"/>
</dbReference>
<organism evidence="3 4">
    <name type="scientific">Segniliparus rugosus (strain ATCC BAA-974 / DSM 45345 / CCUG 50838 / CIP 108380 / JCM 13579 / CDC 945)</name>
    <dbReference type="NCBI Taxonomy" id="679197"/>
    <lineage>
        <taxon>Bacteria</taxon>
        <taxon>Bacillati</taxon>
        <taxon>Actinomycetota</taxon>
        <taxon>Actinomycetes</taxon>
        <taxon>Mycobacteriales</taxon>
        <taxon>Segniliparaceae</taxon>
        <taxon>Segniliparus</taxon>
    </lineage>
</organism>
<evidence type="ECO:0000256" key="1">
    <source>
        <dbReference type="SAM" id="MobiDB-lite"/>
    </source>
</evidence>
<feature type="region of interest" description="Disordered" evidence="1">
    <location>
        <begin position="351"/>
        <end position="384"/>
    </location>
</feature>
<evidence type="ECO:0000259" key="2">
    <source>
        <dbReference type="Pfam" id="PF02470"/>
    </source>
</evidence>
<protein>
    <submittedName>
        <fullName evidence="3">Virulence factor Mce family protein</fullName>
    </submittedName>
</protein>
<dbReference type="STRING" id="679197.HMPREF9336_02883"/>
<dbReference type="EMBL" id="ACZI02000001">
    <property type="protein sequence ID" value="EFV12264.1"/>
    <property type="molecule type" value="Genomic_DNA"/>
</dbReference>
<dbReference type="Pfam" id="PF02470">
    <property type="entry name" value="MlaD"/>
    <property type="match status" value="2"/>
</dbReference>
<sequence>MRKKLAALRRSLSKAAVLLVVVAALAAIVTAGVKLLPKYLDDSRKMCAELTDSTGLYVGNKVKLLDLEVGEVTSIKNMPDYVRIDFTVPKDLDLPADEGVVTMSDSIVTDRHLELTKPYADGPKFQGSACIGLDRTKTPVDISEAFTAVSDLADTILGTKDGQTGTGAQAINDSLHATARTLDGMGGPIKQDLQNLVALIGDPYKTEAAIRQFLVTSVGITSGVVRDWDIATTLIKGMPSLGAGLRDGAVGLTLVLDRVNRLLPTAVQLIDRFAPRIYNLADKLVPWISGVVSWLTPQIFWVINQTPPHHELAAEQLSAGVGRFRYRVHPAAGQKDATDRGLALRRVARAQRAGHRNHLRARHPPRRGGQPRRPLDGSSSPMRRRMTRVLTALAGVLAMGLTSACSLDPTEIPLPGTHIGDDSYSVNIEFSSVLSLTAKARVDSNGVQVGVLDHVQLTGNTAVAVVNISTLVKLPQNTRAELRQATVLGDIYIALTTPEDPSPTVLRNGDTIPLKNTAPPESMEDLLRSLSSLVTGSSLTGLSDAFSSFHEVVGKDPERTAELQGKLANTLHDLATHQQVLDQLVANADAVGAAAAAHAHTLDHLRDQLNADVTGLNRFNKSITQMLFDLDTIIRTVNPIADQLLPAVAQSALSIMPLIGAISTVDTNLSVLLNRGFGLLRDAIVAYTWWDGGPRVTDNAFNIPDNVLVLGGVDPQDRADEMISVLQTMGLLAR</sequence>
<keyword evidence="4" id="KW-1185">Reference proteome</keyword>
<dbReference type="HOGENOM" id="CLU_377610_0_0_11"/>
<dbReference type="InterPro" id="IPR003399">
    <property type="entry name" value="Mce/MlaD"/>
</dbReference>
<dbReference type="InterPro" id="IPR052336">
    <property type="entry name" value="MlaD_Phospholipid_Transporter"/>
</dbReference>
<dbReference type="PANTHER" id="PTHR33371:SF4">
    <property type="entry name" value="INTERMEMBRANE PHOSPHOLIPID TRANSPORT SYSTEM BINDING PROTEIN MLAD"/>
    <property type="match status" value="1"/>
</dbReference>
<gene>
    <name evidence="3" type="ORF">HMPREF9336_02883</name>
</gene>
<dbReference type="Proteomes" id="UP000004816">
    <property type="component" value="Unassembled WGS sequence"/>
</dbReference>
<feature type="domain" description="Mce/MlaD" evidence="2">
    <location>
        <begin position="423"/>
        <end position="497"/>
    </location>
</feature>
<feature type="domain" description="Mce/MlaD" evidence="2">
    <location>
        <begin position="46"/>
        <end position="117"/>
    </location>
</feature>
<evidence type="ECO:0000313" key="4">
    <source>
        <dbReference type="Proteomes" id="UP000004816"/>
    </source>
</evidence>
<proteinExistence type="predicted"/>
<reference evidence="3 4" key="1">
    <citation type="journal article" date="2011" name="Stand. Genomic Sci.">
        <title>High quality draft genome sequence of Segniliparus rugosus CDC 945(T)= (ATCC BAA-974(T)).</title>
        <authorList>
            <person name="Earl A.M."/>
            <person name="Desjardins C.A."/>
            <person name="Fitzgerald M.G."/>
            <person name="Arachchi H.M."/>
            <person name="Zeng Q."/>
            <person name="Mehta T."/>
            <person name="Griggs A."/>
            <person name="Birren B.W."/>
            <person name="Toney N.C."/>
            <person name="Carr J."/>
            <person name="Posey J."/>
            <person name="Butler W.R."/>
        </authorList>
    </citation>
    <scope>NUCLEOTIDE SEQUENCE [LARGE SCALE GENOMIC DNA]</scope>
    <source>
        <strain evidence="4">ATCC BAA-974 / DSM 45345 / CCUG 50838 / CIP 108380 / JCM 13579 / CDC 945</strain>
    </source>
</reference>
<name>E5XTR1_SEGRC</name>
<dbReference type="AlphaFoldDB" id="E5XTR1"/>
<comment type="caution">
    <text evidence="3">The sequence shown here is derived from an EMBL/GenBank/DDBJ whole genome shotgun (WGS) entry which is preliminary data.</text>
</comment>
<evidence type="ECO:0000313" key="3">
    <source>
        <dbReference type="EMBL" id="EFV12264.1"/>
    </source>
</evidence>
<dbReference type="PANTHER" id="PTHR33371">
    <property type="entry name" value="INTERMEMBRANE PHOSPHOLIPID TRANSPORT SYSTEM BINDING PROTEIN MLAD-RELATED"/>
    <property type="match status" value="1"/>
</dbReference>
<dbReference type="eggNOG" id="COG1463">
    <property type="taxonomic scope" value="Bacteria"/>
</dbReference>
<feature type="compositionally biased region" description="Basic residues" evidence="1">
    <location>
        <begin position="351"/>
        <end position="370"/>
    </location>
</feature>